<gene>
    <name evidence="8" type="ORF">Lalb_Chr11g0062201</name>
</gene>
<accession>A0A6A4PPY5</accession>
<evidence type="ECO:0000256" key="4">
    <source>
        <dbReference type="ARBA" id="ARBA00023163"/>
    </source>
</evidence>
<dbReference type="OrthoDB" id="551672at2759"/>
<dbReference type="PANTHER" id="PTHR45764:SF84">
    <property type="entry name" value="BZIP TRANSCRIPTION FACTOR"/>
    <property type="match status" value="1"/>
</dbReference>
<feature type="domain" description="BZIP" evidence="7">
    <location>
        <begin position="59"/>
        <end position="122"/>
    </location>
</feature>
<reference evidence="9" key="1">
    <citation type="journal article" date="2020" name="Nat. Commun.">
        <title>Genome sequence of the cluster root forming white lupin.</title>
        <authorList>
            <person name="Hufnagel B."/>
            <person name="Marques A."/>
            <person name="Soriano A."/>
            <person name="Marques L."/>
            <person name="Divol F."/>
            <person name="Doumas P."/>
            <person name="Sallet E."/>
            <person name="Mancinotti D."/>
            <person name="Carrere S."/>
            <person name="Marande W."/>
            <person name="Arribat S."/>
            <person name="Keller J."/>
            <person name="Huneau C."/>
            <person name="Blein T."/>
            <person name="Aime D."/>
            <person name="Laguerre M."/>
            <person name="Taylor J."/>
            <person name="Schubert V."/>
            <person name="Nelson M."/>
            <person name="Geu-Flores F."/>
            <person name="Crespi M."/>
            <person name="Gallardo-Guerrero K."/>
            <person name="Delaux P.-M."/>
            <person name="Salse J."/>
            <person name="Berges H."/>
            <person name="Guyot R."/>
            <person name="Gouzy J."/>
            <person name="Peret B."/>
        </authorList>
    </citation>
    <scope>NUCLEOTIDE SEQUENCE [LARGE SCALE GENOMIC DNA]</scope>
    <source>
        <strain evidence="9">cv. Amiga</strain>
    </source>
</reference>
<dbReference type="InterPro" id="IPR046347">
    <property type="entry name" value="bZIP_sf"/>
</dbReference>
<evidence type="ECO:0000313" key="8">
    <source>
        <dbReference type="EMBL" id="KAE9603560.1"/>
    </source>
</evidence>
<keyword evidence="2" id="KW-0805">Transcription regulation</keyword>
<dbReference type="PROSITE" id="PS00036">
    <property type="entry name" value="BZIP_BASIC"/>
    <property type="match status" value="1"/>
</dbReference>
<dbReference type="PROSITE" id="PS50217">
    <property type="entry name" value="BZIP"/>
    <property type="match status" value="1"/>
</dbReference>
<evidence type="ECO:0000256" key="2">
    <source>
        <dbReference type="ARBA" id="ARBA00023015"/>
    </source>
</evidence>
<dbReference type="FunFam" id="1.20.5.170:FF:000020">
    <property type="entry name" value="BZIP transcription factor"/>
    <property type="match status" value="1"/>
</dbReference>
<dbReference type="Proteomes" id="UP000447434">
    <property type="component" value="Chromosome 11"/>
</dbReference>
<dbReference type="AlphaFoldDB" id="A0A6A4PPY5"/>
<evidence type="ECO:0000256" key="6">
    <source>
        <dbReference type="SAM" id="SignalP"/>
    </source>
</evidence>
<protein>
    <submittedName>
        <fullName evidence="8">Putative transcription factor bZIP family</fullName>
    </submittedName>
</protein>
<evidence type="ECO:0000313" key="9">
    <source>
        <dbReference type="Proteomes" id="UP000447434"/>
    </source>
</evidence>
<evidence type="ECO:0000256" key="1">
    <source>
        <dbReference type="ARBA" id="ARBA00004123"/>
    </source>
</evidence>
<feature type="signal peptide" evidence="6">
    <location>
        <begin position="1"/>
        <end position="21"/>
    </location>
</feature>
<comment type="caution">
    <text evidence="8">The sequence shown here is derived from an EMBL/GenBank/DDBJ whole genome shotgun (WGS) entry which is preliminary data.</text>
</comment>
<evidence type="ECO:0000256" key="5">
    <source>
        <dbReference type="ARBA" id="ARBA00023242"/>
    </source>
</evidence>
<comment type="subcellular location">
    <subcellularLocation>
        <location evidence="1">Nucleus</location>
    </subcellularLocation>
</comment>
<dbReference type="Gene3D" id="1.20.5.170">
    <property type="match status" value="1"/>
</dbReference>
<keyword evidence="3" id="KW-0238">DNA-binding</keyword>
<proteinExistence type="predicted"/>
<dbReference type="GO" id="GO:0003700">
    <property type="term" value="F:DNA-binding transcription factor activity"/>
    <property type="evidence" value="ECO:0007669"/>
    <property type="project" value="InterPro"/>
</dbReference>
<dbReference type="InterPro" id="IPR004827">
    <property type="entry name" value="bZIP"/>
</dbReference>
<dbReference type="GO" id="GO:0005634">
    <property type="term" value="C:nucleus"/>
    <property type="evidence" value="ECO:0007669"/>
    <property type="project" value="UniProtKB-SubCell"/>
</dbReference>
<sequence>MFIISFSETIITVIVIVTVTGRNHNLCTNLMAPSTTGNSSTCTKFQSSGSEEDLKVLMDQRKNKRKVSNRESARRCRMRKQNHIDDMMNQVSQLTKDKSEILTSVNITTQHYLNVEAENSILRAQIIELNQRFESLNGIINLINTSTTNGNGAYERDCYLTSDENFMNPINMLYLNEPTHYGF</sequence>
<evidence type="ECO:0000256" key="3">
    <source>
        <dbReference type="ARBA" id="ARBA00023125"/>
    </source>
</evidence>
<dbReference type="InterPro" id="IPR045314">
    <property type="entry name" value="bZIP_plant_GBF1"/>
</dbReference>
<dbReference type="CDD" id="cd14702">
    <property type="entry name" value="bZIP_plant_GBF1"/>
    <property type="match status" value="1"/>
</dbReference>
<feature type="chain" id="PRO_5025564572" evidence="6">
    <location>
        <begin position="22"/>
        <end position="183"/>
    </location>
</feature>
<dbReference type="GO" id="GO:0000976">
    <property type="term" value="F:transcription cis-regulatory region binding"/>
    <property type="evidence" value="ECO:0007669"/>
    <property type="project" value="TreeGrafter"/>
</dbReference>
<keyword evidence="5" id="KW-0539">Nucleus</keyword>
<dbReference type="SMART" id="SM00338">
    <property type="entry name" value="BRLZ"/>
    <property type="match status" value="1"/>
</dbReference>
<dbReference type="GO" id="GO:0045893">
    <property type="term" value="P:positive regulation of DNA-templated transcription"/>
    <property type="evidence" value="ECO:0007669"/>
    <property type="project" value="TreeGrafter"/>
</dbReference>
<name>A0A6A4PPY5_LUPAL</name>
<keyword evidence="9" id="KW-1185">Reference proteome</keyword>
<dbReference type="SUPFAM" id="SSF57959">
    <property type="entry name" value="Leucine zipper domain"/>
    <property type="match status" value="1"/>
</dbReference>
<dbReference type="GO" id="GO:0046982">
    <property type="term" value="F:protein heterodimerization activity"/>
    <property type="evidence" value="ECO:0007669"/>
    <property type="project" value="UniProtKB-ARBA"/>
</dbReference>
<dbReference type="Pfam" id="PF00170">
    <property type="entry name" value="bZIP_1"/>
    <property type="match status" value="1"/>
</dbReference>
<organism evidence="8 9">
    <name type="scientific">Lupinus albus</name>
    <name type="common">White lupine</name>
    <name type="synonym">Lupinus termis</name>
    <dbReference type="NCBI Taxonomy" id="3870"/>
    <lineage>
        <taxon>Eukaryota</taxon>
        <taxon>Viridiplantae</taxon>
        <taxon>Streptophyta</taxon>
        <taxon>Embryophyta</taxon>
        <taxon>Tracheophyta</taxon>
        <taxon>Spermatophyta</taxon>
        <taxon>Magnoliopsida</taxon>
        <taxon>eudicotyledons</taxon>
        <taxon>Gunneridae</taxon>
        <taxon>Pentapetalae</taxon>
        <taxon>rosids</taxon>
        <taxon>fabids</taxon>
        <taxon>Fabales</taxon>
        <taxon>Fabaceae</taxon>
        <taxon>Papilionoideae</taxon>
        <taxon>50 kb inversion clade</taxon>
        <taxon>genistoids sensu lato</taxon>
        <taxon>core genistoids</taxon>
        <taxon>Genisteae</taxon>
        <taxon>Lupinus</taxon>
    </lineage>
</organism>
<dbReference type="PANTHER" id="PTHR45764">
    <property type="entry name" value="BZIP TRANSCRIPTION FACTOR 44"/>
    <property type="match status" value="1"/>
</dbReference>
<dbReference type="EMBL" id="WOCE01000011">
    <property type="protein sequence ID" value="KAE9603560.1"/>
    <property type="molecule type" value="Genomic_DNA"/>
</dbReference>
<keyword evidence="4" id="KW-0804">Transcription</keyword>
<keyword evidence="6" id="KW-0732">Signal</keyword>
<evidence type="ECO:0000259" key="7">
    <source>
        <dbReference type="PROSITE" id="PS50217"/>
    </source>
</evidence>